<reference evidence="2 3" key="2">
    <citation type="submission" date="2008-10" db="EMBL/GenBank/DDBJ databases">
        <authorList>
            <person name="Fulton L."/>
            <person name="Clifton S."/>
            <person name="Fulton B."/>
            <person name="Xu J."/>
            <person name="Minx P."/>
            <person name="Pepin K.H."/>
            <person name="Johnson M."/>
            <person name="Bhonagiri V."/>
            <person name="Nash W.E."/>
            <person name="Mardis E.R."/>
            <person name="Wilson R.K."/>
        </authorList>
    </citation>
    <scope>NUCLEOTIDE SEQUENCE [LARGE SCALE GENOMIC DNA]</scope>
    <source>
        <strain evidence="2 3">ATCC 29098</strain>
    </source>
</reference>
<feature type="region of interest" description="Disordered" evidence="1">
    <location>
        <begin position="100"/>
        <end position="119"/>
    </location>
</feature>
<protein>
    <submittedName>
        <fullName evidence="2">Uncharacterized protein</fullName>
    </submittedName>
</protein>
<evidence type="ECO:0000256" key="1">
    <source>
        <dbReference type="SAM" id="MobiDB-lite"/>
    </source>
</evidence>
<dbReference type="EMBL" id="ABXU01000068">
    <property type="protein sequence ID" value="EEB32818.1"/>
    <property type="molecule type" value="Genomic_DNA"/>
</dbReference>
<sequence length="119" mass="13900">MAGKSVQFLYRCREKENAFFRRYFVIYCFYYKNIFWHGDCYIPYNNGIVQDGPSGPPPLRGQRRTDIYAIPSSSFMEVRHGTPQISYRPRYRGSRMASLLPRPATDRGSVDSLTDLLRS</sequence>
<proteinExistence type="predicted"/>
<reference evidence="2 3" key="1">
    <citation type="submission" date="2008-10" db="EMBL/GenBank/DDBJ databases">
        <title>Draft genome sequence of Desulvovibrio piger (ATCC 29098).</title>
        <authorList>
            <person name="Sudarsanam P."/>
            <person name="Ley R."/>
            <person name="Guruge J."/>
            <person name="Turnbaugh P.J."/>
            <person name="Mahowald M."/>
            <person name="Liep D."/>
            <person name="Gordon J."/>
        </authorList>
    </citation>
    <scope>NUCLEOTIDE SEQUENCE [LARGE SCALE GENOMIC DNA]</scope>
    <source>
        <strain evidence="2 3">ATCC 29098</strain>
    </source>
</reference>
<evidence type="ECO:0000313" key="2">
    <source>
        <dbReference type="EMBL" id="EEB32818.1"/>
    </source>
</evidence>
<comment type="caution">
    <text evidence="2">The sequence shown here is derived from an EMBL/GenBank/DDBJ whole genome shotgun (WGS) entry which is preliminary data.</text>
</comment>
<dbReference type="Proteomes" id="UP000003676">
    <property type="component" value="Unassembled WGS sequence"/>
</dbReference>
<dbReference type="AlphaFoldDB" id="B6WW42"/>
<accession>B6WW42</accession>
<gene>
    <name evidence="2" type="ORF">DESPIG_02310</name>
</gene>
<organism evidence="2 3">
    <name type="scientific">Desulfovibrio piger ATCC 29098</name>
    <dbReference type="NCBI Taxonomy" id="411464"/>
    <lineage>
        <taxon>Bacteria</taxon>
        <taxon>Pseudomonadati</taxon>
        <taxon>Thermodesulfobacteriota</taxon>
        <taxon>Desulfovibrionia</taxon>
        <taxon>Desulfovibrionales</taxon>
        <taxon>Desulfovibrionaceae</taxon>
        <taxon>Desulfovibrio</taxon>
    </lineage>
</organism>
<name>B6WW42_9BACT</name>
<evidence type="ECO:0000313" key="3">
    <source>
        <dbReference type="Proteomes" id="UP000003676"/>
    </source>
</evidence>
<dbReference type="HOGENOM" id="CLU_2057612_0_0_7"/>